<name>A0ABR3D3F0_NEUIN</name>
<gene>
    <name evidence="2" type="ORF">QR685DRAFT_574684</name>
</gene>
<dbReference type="Proteomes" id="UP001451303">
    <property type="component" value="Unassembled WGS sequence"/>
</dbReference>
<evidence type="ECO:0000313" key="3">
    <source>
        <dbReference type="Proteomes" id="UP001451303"/>
    </source>
</evidence>
<protein>
    <submittedName>
        <fullName evidence="2">Uncharacterized protein</fullName>
    </submittedName>
</protein>
<reference evidence="2 3" key="1">
    <citation type="submission" date="2023-09" db="EMBL/GenBank/DDBJ databases">
        <title>Multi-omics analysis of a traditional fermented food reveals byproduct-associated fungal strains for waste-to-food upcycling.</title>
        <authorList>
            <consortium name="Lawrence Berkeley National Laboratory"/>
            <person name="Rekdal V.M."/>
            <person name="Villalobos-Escobedo J.M."/>
            <person name="Rodriguez-Valeron N."/>
            <person name="Garcia M.O."/>
            <person name="Vasquez D.P."/>
            <person name="Damayanti I."/>
            <person name="Sorensen P.M."/>
            <person name="Baidoo E.E."/>
            <person name="De Carvalho A.C."/>
            <person name="Riley R."/>
            <person name="Lipzen A."/>
            <person name="He G."/>
            <person name="Yan M."/>
            <person name="Haridas S."/>
            <person name="Daum C."/>
            <person name="Yoshinaga Y."/>
            <person name="Ng V."/>
            <person name="Grigoriev I.V."/>
            <person name="Munk R."/>
            <person name="Nuraida L."/>
            <person name="Wijaya C.H."/>
            <person name="Morales P.-C."/>
            <person name="Keasling J.D."/>
        </authorList>
    </citation>
    <scope>NUCLEOTIDE SEQUENCE [LARGE SCALE GENOMIC DNA]</scope>
    <source>
        <strain evidence="2 3">FGSC 2613</strain>
    </source>
</reference>
<feature type="compositionally biased region" description="Basic and acidic residues" evidence="1">
    <location>
        <begin position="58"/>
        <end position="69"/>
    </location>
</feature>
<sequence length="76" mass="8619">MLTKLLCNNREPSWTGAGGKRLGIRGRARGRLVEIRPPRIRRQEIGHAVVTATCGTSAERRTTTSKNERYTQIWDL</sequence>
<evidence type="ECO:0000256" key="1">
    <source>
        <dbReference type="SAM" id="MobiDB-lite"/>
    </source>
</evidence>
<proteinExistence type="predicted"/>
<accession>A0ABR3D3F0</accession>
<dbReference type="EMBL" id="JAVLET010000010">
    <property type="protein sequence ID" value="KAL0467235.1"/>
    <property type="molecule type" value="Genomic_DNA"/>
</dbReference>
<keyword evidence="3" id="KW-1185">Reference proteome</keyword>
<comment type="caution">
    <text evidence="2">The sequence shown here is derived from an EMBL/GenBank/DDBJ whole genome shotgun (WGS) entry which is preliminary data.</text>
</comment>
<evidence type="ECO:0000313" key="2">
    <source>
        <dbReference type="EMBL" id="KAL0467235.1"/>
    </source>
</evidence>
<organism evidence="2 3">
    <name type="scientific">Neurospora intermedia</name>
    <dbReference type="NCBI Taxonomy" id="5142"/>
    <lineage>
        <taxon>Eukaryota</taxon>
        <taxon>Fungi</taxon>
        <taxon>Dikarya</taxon>
        <taxon>Ascomycota</taxon>
        <taxon>Pezizomycotina</taxon>
        <taxon>Sordariomycetes</taxon>
        <taxon>Sordariomycetidae</taxon>
        <taxon>Sordariales</taxon>
        <taxon>Sordariaceae</taxon>
        <taxon>Neurospora</taxon>
    </lineage>
</organism>
<feature type="region of interest" description="Disordered" evidence="1">
    <location>
        <begin position="57"/>
        <end position="76"/>
    </location>
</feature>